<dbReference type="AlphaFoldDB" id="A0A7D9JN63"/>
<dbReference type="Proteomes" id="UP001152795">
    <property type="component" value="Unassembled WGS sequence"/>
</dbReference>
<keyword evidence="2" id="KW-1185">Reference proteome</keyword>
<dbReference type="Pfam" id="PF00092">
    <property type="entry name" value="VWA"/>
    <property type="match status" value="1"/>
</dbReference>
<dbReference type="EMBL" id="CACRXK020018124">
    <property type="protein sequence ID" value="CAB4032097.1"/>
    <property type="molecule type" value="Genomic_DNA"/>
</dbReference>
<gene>
    <name evidence="1" type="ORF">PACLA_8A038750</name>
</gene>
<reference evidence="1" key="1">
    <citation type="submission" date="2020-04" db="EMBL/GenBank/DDBJ databases">
        <authorList>
            <person name="Alioto T."/>
            <person name="Alioto T."/>
            <person name="Gomez Garrido J."/>
        </authorList>
    </citation>
    <scope>NUCLEOTIDE SEQUENCE</scope>
    <source>
        <strain evidence="1">A484AB</strain>
    </source>
</reference>
<dbReference type="Gene3D" id="3.40.50.410">
    <property type="entry name" value="von Willebrand factor, type A domain"/>
    <property type="match status" value="1"/>
</dbReference>
<dbReference type="SUPFAM" id="SSF53300">
    <property type="entry name" value="vWA-like"/>
    <property type="match status" value="1"/>
</dbReference>
<evidence type="ECO:0000313" key="1">
    <source>
        <dbReference type="EMBL" id="CAB4032097.1"/>
    </source>
</evidence>
<dbReference type="InterPro" id="IPR002035">
    <property type="entry name" value="VWF_A"/>
</dbReference>
<organism evidence="1 2">
    <name type="scientific">Paramuricea clavata</name>
    <name type="common">Red gorgonian</name>
    <name type="synonym">Violescent sea-whip</name>
    <dbReference type="NCBI Taxonomy" id="317549"/>
    <lineage>
        <taxon>Eukaryota</taxon>
        <taxon>Metazoa</taxon>
        <taxon>Cnidaria</taxon>
        <taxon>Anthozoa</taxon>
        <taxon>Octocorallia</taxon>
        <taxon>Malacalcyonacea</taxon>
        <taxon>Plexauridae</taxon>
        <taxon>Paramuricea</taxon>
    </lineage>
</organism>
<proteinExistence type="predicted"/>
<dbReference type="InterPro" id="IPR036465">
    <property type="entry name" value="vWFA_dom_sf"/>
</dbReference>
<dbReference type="OrthoDB" id="5980515at2759"/>
<sequence length="188" mass="21250">MKSVMFLSLMIFFSVLPKYSQQTFWRRPKPTLPSNPNAPVYKQLQNIPSPQKTAQMILDNFVRYQPDNQLRLAKRSPPIQEDTVIVMDASGSIGSCEFEQGKIAMSQMMKMCKVKAKKAGLSYDCRYAGVSFSNSATLDFNFSPINQASKKIRTVTYPGWGTNTHAGLEEAEKVIRAGLYREILCTEF</sequence>
<comment type="caution">
    <text evidence="1">The sequence shown here is derived from an EMBL/GenBank/DDBJ whole genome shotgun (WGS) entry which is preliminary data.</text>
</comment>
<name>A0A7D9JN63_PARCT</name>
<protein>
    <submittedName>
        <fullName evidence="1">Uncharacterized protein</fullName>
    </submittedName>
</protein>
<accession>A0A7D9JN63</accession>
<evidence type="ECO:0000313" key="2">
    <source>
        <dbReference type="Proteomes" id="UP001152795"/>
    </source>
</evidence>